<protein>
    <submittedName>
        <fullName evidence="1">42225_t:CDS:1</fullName>
    </submittedName>
</protein>
<dbReference type="Proteomes" id="UP000789901">
    <property type="component" value="Unassembled WGS sequence"/>
</dbReference>
<dbReference type="EMBL" id="CAJVQB010124506">
    <property type="protein sequence ID" value="CAG8853461.1"/>
    <property type="molecule type" value="Genomic_DNA"/>
</dbReference>
<feature type="non-terminal residue" evidence="1">
    <location>
        <position position="1"/>
    </location>
</feature>
<gene>
    <name evidence="1" type="ORF">GMARGA_LOCUS42282</name>
</gene>
<name>A0ABN7XF42_GIGMA</name>
<organism evidence="1 2">
    <name type="scientific">Gigaspora margarita</name>
    <dbReference type="NCBI Taxonomy" id="4874"/>
    <lineage>
        <taxon>Eukaryota</taxon>
        <taxon>Fungi</taxon>
        <taxon>Fungi incertae sedis</taxon>
        <taxon>Mucoromycota</taxon>
        <taxon>Glomeromycotina</taxon>
        <taxon>Glomeromycetes</taxon>
        <taxon>Diversisporales</taxon>
        <taxon>Gigasporaceae</taxon>
        <taxon>Gigaspora</taxon>
    </lineage>
</organism>
<accession>A0ABN7XF42</accession>
<proteinExistence type="predicted"/>
<reference evidence="1 2" key="1">
    <citation type="submission" date="2021-06" db="EMBL/GenBank/DDBJ databases">
        <authorList>
            <person name="Kallberg Y."/>
            <person name="Tangrot J."/>
            <person name="Rosling A."/>
        </authorList>
    </citation>
    <scope>NUCLEOTIDE SEQUENCE [LARGE SCALE GENOMIC DNA]</scope>
    <source>
        <strain evidence="1 2">120-4 pot B 10/14</strain>
    </source>
</reference>
<evidence type="ECO:0000313" key="2">
    <source>
        <dbReference type="Proteomes" id="UP000789901"/>
    </source>
</evidence>
<keyword evidence="2" id="KW-1185">Reference proteome</keyword>
<sequence length="45" mass="5281">PKRYHIDQTRIGIDLDETRRKNLKENPLEHADGIPSIDILFPEII</sequence>
<comment type="caution">
    <text evidence="1">The sequence shown here is derived from an EMBL/GenBank/DDBJ whole genome shotgun (WGS) entry which is preliminary data.</text>
</comment>
<evidence type="ECO:0000313" key="1">
    <source>
        <dbReference type="EMBL" id="CAG8853461.1"/>
    </source>
</evidence>